<proteinExistence type="predicted"/>
<dbReference type="Pfam" id="PF05048">
    <property type="entry name" value="NosD"/>
    <property type="match status" value="1"/>
</dbReference>
<dbReference type="eggNOG" id="arCOG02545">
    <property type="taxonomic scope" value="Archaea"/>
</dbReference>
<dbReference type="AlphaFoldDB" id="V4GR66"/>
<dbReference type="STRING" id="1324957.K933_13776"/>
<dbReference type="OrthoDB" id="36243at2157"/>
<dbReference type="eggNOG" id="arCOG07560">
    <property type="taxonomic scope" value="Archaea"/>
</dbReference>
<dbReference type="SUPFAM" id="SSF51126">
    <property type="entry name" value="Pectin lyase-like"/>
    <property type="match status" value="1"/>
</dbReference>
<evidence type="ECO:0000313" key="4">
    <source>
        <dbReference type="Proteomes" id="UP000017840"/>
    </source>
</evidence>
<sequence length="892" mass="93794">MVTHDTSRARGALALAASVVLVVSAAAAGVSLTAVGTASAAPTGVTACTTIVEPGAYELRANLSVLGSTCLTVEASDVTLDGNGYAVERTSPDDSSSLPPGYRESAAVLVGGTESLTNVTVTNVTVRVESLGSGEVTTRGVAFRNVSRSTLADVHLTSRVWPTVEVVGSNNTVRNVTRVRGVFEVVGDDNLLVDSVAGTGDDIRYATSITGDRNRVENLTSLGDPGLRVSGRATVVHNSTFGGIYSPPANFTDAPETRFVNNTVRSRGSVRFANSSSVVVRANTGGVVLVDSDDSEVVDNDPAYRLALFDTDGAVVRGNRVGSEGIGLYGSASNLIYDNLVRADDPVTVEARPNESVGANRWNVTPRPGENVVGGDTVAGNFYGDDDGFSRTCEDADGDGLCDSPYELAENNTDSHPLVDPIRDVPSPPLFDIVRLDVPRRVAPGETARVRMNVTNTGETAGTQTVGFRVDVDADGTPDPVGLNETMTLAPGERRNLTFAFPTAGVERGEYRYAAFTDDERVGGRLSVEDPPETNFTVTTAGTSATVVRGDTLTTTATIWNEGEATGTQTVEYRFDVDRDGTPESVGLNRTVTLARGEHRRVAFDYPTADLDPGTYVHGVFTRNSSLTFELDVREPDPPATDLSVFALDSPSVVVRGETVTAEANVSNWGDLTGTWTVEYRIDADGDGTPEPVGVNETVTLGPGESRQVAFEFPTDGLDPGTYTHGVFAADERVTADLVVAGAEATRYQVDFVAGHPIENLSADRLYAKQDRLLRFAFGVAGAGVTDRGSAWPSAEVRECVDYGHVVEENGTASVSFAVADGCSNVTLSLAVHSMPGATFSVDTVDQQELLDATTGTYGPGEHTIAVGLPDADDDSTVPAARRVAPHTSVTP</sequence>
<evidence type="ECO:0000259" key="2">
    <source>
        <dbReference type="Pfam" id="PF05048"/>
    </source>
</evidence>
<name>V4GR66_9EURY</name>
<keyword evidence="4" id="KW-1185">Reference proteome</keyword>
<gene>
    <name evidence="3" type="ORF">K933_13776</name>
</gene>
<dbReference type="RefSeq" id="WP_023395329.1">
    <property type="nucleotide sequence ID" value="NZ_ASGZ01000057.1"/>
</dbReference>
<feature type="domain" description="Periplasmic copper-binding protein NosD beta helix" evidence="2">
    <location>
        <begin position="252"/>
        <end position="388"/>
    </location>
</feature>
<protein>
    <recommendedName>
        <fullName evidence="2">Periplasmic copper-binding protein NosD beta helix domain-containing protein</fullName>
    </recommendedName>
</protein>
<comment type="caution">
    <text evidence="3">The sequence shown here is derived from an EMBL/GenBank/DDBJ whole genome shotgun (WGS) entry which is preliminary data.</text>
</comment>
<organism evidence="3 4">
    <name type="scientific">Candidatus Halobonum tyrrellensis G22</name>
    <dbReference type="NCBI Taxonomy" id="1324957"/>
    <lineage>
        <taxon>Archaea</taxon>
        <taxon>Methanobacteriati</taxon>
        <taxon>Methanobacteriota</taxon>
        <taxon>Stenosarchaea group</taxon>
        <taxon>Halobacteria</taxon>
        <taxon>Halobacteriales</taxon>
        <taxon>Haloferacaceae</taxon>
        <taxon>Candidatus Halobonum</taxon>
    </lineage>
</organism>
<dbReference type="EMBL" id="ASGZ01000057">
    <property type="protein sequence ID" value="ESP87546.1"/>
    <property type="molecule type" value="Genomic_DNA"/>
</dbReference>
<evidence type="ECO:0000313" key="3">
    <source>
        <dbReference type="EMBL" id="ESP87546.1"/>
    </source>
</evidence>
<dbReference type="Proteomes" id="UP000017840">
    <property type="component" value="Unassembled WGS sequence"/>
</dbReference>
<dbReference type="InterPro" id="IPR007742">
    <property type="entry name" value="NosD_dom"/>
</dbReference>
<accession>V4GR66</accession>
<reference evidence="3 4" key="1">
    <citation type="journal article" date="2013" name="Genome Announc.">
        <title>Draft Genome Sequence of 'Candidatus Halobonum tyrrellensis' Strain G22, Isolated from the Hypersaline Waters of Lake Tyrrell, Australia.</title>
        <authorList>
            <person name="Ugalde J.A."/>
            <person name="Narasingarao P."/>
            <person name="Kuo S."/>
            <person name="Podell S."/>
            <person name="Allen E.E."/>
        </authorList>
    </citation>
    <scope>NUCLEOTIDE SEQUENCE [LARGE SCALE GENOMIC DNA]</scope>
    <source>
        <strain evidence="3 4">G22</strain>
    </source>
</reference>
<evidence type="ECO:0000256" key="1">
    <source>
        <dbReference type="SAM" id="MobiDB-lite"/>
    </source>
</evidence>
<dbReference type="Gene3D" id="2.60.40.10">
    <property type="entry name" value="Immunoglobulins"/>
    <property type="match status" value="3"/>
</dbReference>
<feature type="region of interest" description="Disordered" evidence="1">
    <location>
        <begin position="869"/>
        <end position="892"/>
    </location>
</feature>
<dbReference type="InterPro" id="IPR013783">
    <property type="entry name" value="Ig-like_fold"/>
</dbReference>
<dbReference type="InterPro" id="IPR011050">
    <property type="entry name" value="Pectin_lyase_fold/virulence"/>
</dbReference>